<organism evidence="1 2">
    <name type="scientific">Heterotrigona itama</name>
    <dbReference type="NCBI Taxonomy" id="395501"/>
    <lineage>
        <taxon>Eukaryota</taxon>
        <taxon>Metazoa</taxon>
        <taxon>Ecdysozoa</taxon>
        <taxon>Arthropoda</taxon>
        <taxon>Hexapoda</taxon>
        <taxon>Insecta</taxon>
        <taxon>Pterygota</taxon>
        <taxon>Neoptera</taxon>
        <taxon>Endopterygota</taxon>
        <taxon>Hymenoptera</taxon>
        <taxon>Apocrita</taxon>
        <taxon>Aculeata</taxon>
        <taxon>Apoidea</taxon>
        <taxon>Anthophila</taxon>
        <taxon>Apidae</taxon>
        <taxon>Heterotrigona</taxon>
    </lineage>
</organism>
<evidence type="ECO:0000313" key="2">
    <source>
        <dbReference type="Proteomes" id="UP000752696"/>
    </source>
</evidence>
<dbReference type="AlphaFoldDB" id="A0A6V7GX95"/>
<feature type="non-terminal residue" evidence="1">
    <location>
        <position position="1"/>
    </location>
</feature>
<comment type="caution">
    <text evidence="1">The sequence shown here is derived from an EMBL/GenBank/DDBJ whole genome shotgun (WGS) entry which is preliminary data.</text>
</comment>
<dbReference type="OrthoDB" id="10524096at2759"/>
<dbReference type="EMBL" id="CAJDYZ010002856">
    <property type="protein sequence ID" value="CAD1469726.1"/>
    <property type="molecule type" value="Genomic_DNA"/>
</dbReference>
<proteinExistence type="predicted"/>
<dbReference type="Proteomes" id="UP000752696">
    <property type="component" value="Unassembled WGS sequence"/>
</dbReference>
<evidence type="ECO:0000313" key="1">
    <source>
        <dbReference type="EMBL" id="CAD1469726.1"/>
    </source>
</evidence>
<feature type="non-terminal residue" evidence="1">
    <location>
        <position position="49"/>
    </location>
</feature>
<accession>A0A6V7GX95</accession>
<protein>
    <submittedName>
        <fullName evidence="1">Uncharacterized protein</fullName>
    </submittedName>
</protein>
<sequence length="49" mass="5762">YTVCGILTHMQITDWFKRGKFSNGDTFNPRKTSSFLVHSRSLKLYPLRI</sequence>
<reference evidence="1" key="1">
    <citation type="submission" date="2020-07" db="EMBL/GenBank/DDBJ databases">
        <authorList>
            <person name="Nazaruddin N."/>
        </authorList>
    </citation>
    <scope>NUCLEOTIDE SEQUENCE</scope>
</reference>
<name>A0A6V7GX95_9HYME</name>
<gene>
    <name evidence="1" type="ORF">MHI_LOCUS143914</name>
</gene>
<keyword evidence="2" id="KW-1185">Reference proteome</keyword>